<dbReference type="Pfam" id="PF05042">
    <property type="entry name" value="Caleosin"/>
    <property type="match status" value="1"/>
</dbReference>
<dbReference type="PANTHER" id="PTHR31495">
    <property type="entry name" value="PEROXYGENASE 3-RELATED"/>
    <property type="match status" value="1"/>
</dbReference>
<protein>
    <recommendedName>
        <fullName evidence="5">Caleosin</fullName>
    </recommendedName>
</protein>
<keyword evidence="2" id="KW-0472">Membrane</keyword>
<comment type="caution">
    <text evidence="3">The sequence shown here is derived from an EMBL/GenBank/DDBJ whole genome shotgun (WGS) entry which is preliminary data.</text>
</comment>
<name>A0A8J4BEF7_9CHLO</name>
<proteinExistence type="inferred from homology"/>
<evidence type="ECO:0000313" key="4">
    <source>
        <dbReference type="Proteomes" id="UP000747399"/>
    </source>
</evidence>
<dbReference type="InterPro" id="IPR007736">
    <property type="entry name" value="Caleosin-related"/>
</dbReference>
<dbReference type="GO" id="GO:0005509">
    <property type="term" value="F:calcium ion binding"/>
    <property type="evidence" value="ECO:0007669"/>
    <property type="project" value="TreeGrafter"/>
</dbReference>
<dbReference type="GO" id="GO:0004497">
    <property type="term" value="F:monooxygenase activity"/>
    <property type="evidence" value="ECO:0007669"/>
    <property type="project" value="TreeGrafter"/>
</dbReference>
<evidence type="ECO:0000256" key="1">
    <source>
        <dbReference type="ARBA" id="ARBA00006765"/>
    </source>
</evidence>
<reference evidence="3" key="1">
    <citation type="journal article" date="2021" name="Proc. Natl. Acad. Sci. U.S.A.">
        <title>Three genomes in the algal genus Volvox reveal the fate of a haploid sex-determining region after a transition to homothallism.</title>
        <authorList>
            <person name="Yamamoto K."/>
            <person name="Hamaji T."/>
            <person name="Kawai-Toyooka H."/>
            <person name="Matsuzaki R."/>
            <person name="Takahashi F."/>
            <person name="Nishimura Y."/>
            <person name="Kawachi M."/>
            <person name="Noguchi H."/>
            <person name="Minakuchi Y."/>
            <person name="Umen J.G."/>
            <person name="Toyoda A."/>
            <person name="Nozaki H."/>
        </authorList>
    </citation>
    <scope>NUCLEOTIDE SEQUENCE</scope>
    <source>
        <strain evidence="3">NIES-3780</strain>
    </source>
</reference>
<dbReference type="EMBL" id="BNCO01000036">
    <property type="protein sequence ID" value="GIL59831.1"/>
    <property type="molecule type" value="Genomic_DNA"/>
</dbReference>
<organism evidence="3 4">
    <name type="scientific">Volvox africanus</name>
    <dbReference type="NCBI Taxonomy" id="51714"/>
    <lineage>
        <taxon>Eukaryota</taxon>
        <taxon>Viridiplantae</taxon>
        <taxon>Chlorophyta</taxon>
        <taxon>core chlorophytes</taxon>
        <taxon>Chlorophyceae</taxon>
        <taxon>CS clade</taxon>
        <taxon>Chlamydomonadales</taxon>
        <taxon>Volvocaceae</taxon>
        <taxon>Volvox</taxon>
    </lineage>
</organism>
<keyword evidence="2" id="KW-1133">Transmembrane helix</keyword>
<comment type="similarity">
    <text evidence="1">Belongs to the caleosin family.</text>
</comment>
<feature type="transmembrane region" description="Helical" evidence="2">
    <location>
        <begin position="168"/>
        <end position="185"/>
    </location>
</feature>
<gene>
    <name evidence="3" type="ORF">Vafri_14551</name>
</gene>
<sequence length="223" mass="25931">MQAGRVHRVMDHVGIFRPDLPRAYQAVDKHSPAGTEGLSIPTMTVLQQHCGFWDRDNDGRIYPLDTYQGCREVGMSVLLSLGFTWLLHFTLLVPYMTQDSWILNPYLCIYLKNIHRIKHASDTGVFDEEGRMYPVKLEQIWGILGAEEFRSYDDVKRLVWANKDVGDFLGWLASAISWSLLWWVARDERGIIDRETLRSCYDGTLFYHIAEKRRVRALASKYE</sequence>
<feature type="transmembrane region" description="Helical" evidence="2">
    <location>
        <begin position="77"/>
        <end position="97"/>
    </location>
</feature>
<keyword evidence="4" id="KW-1185">Reference proteome</keyword>
<keyword evidence="2" id="KW-0812">Transmembrane</keyword>
<evidence type="ECO:0000313" key="3">
    <source>
        <dbReference type="EMBL" id="GIL59831.1"/>
    </source>
</evidence>
<dbReference type="Proteomes" id="UP000747399">
    <property type="component" value="Unassembled WGS sequence"/>
</dbReference>
<accession>A0A8J4BEF7</accession>
<evidence type="ECO:0008006" key="5">
    <source>
        <dbReference type="Google" id="ProtNLM"/>
    </source>
</evidence>
<evidence type="ECO:0000256" key="2">
    <source>
        <dbReference type="SAM" id="Phobius"/>
    </source>
</evidence>
<dbReference type="AlphaFoldDB" id="A0A8J4BEF7"/>
<dbReference type="PANTHER" id="PTHR31495:SF0">
    <property type="entry name" value="BINDING PROTEIN CALEOSIN, PUTATIVE (AFU_ORTHOLOGUE AFUA_5G13750)-RELATED"/>
    <property type="match status" value="1"/>
</dbReference>